<evidence type="ECO:0000256" key="5">
    <source>
        <dbReference type="ARBA" id="ARBA00022692"/>
    </source>
</evidence>
<keyword evidence="5 8" id="KW-0812">Transmembrane</keyword>
<dbReference type="PANTHER" id="PTHR30003">
    <property type="entry name" value="L-LACTATE PERMEASE"/>
    <property type="match status" value="1"/>
</dbReference>
<dbReference type="Proteomes" id="UP000460435">
    <property type="component" value="Unassembled WGS sequence"/>
</dbReference>
<evidence type="ECO:0000256" key="1">
    <source>
        <dbReference type="ARBA" id="ARBA00004651"/>
    </source>
</evidence>
<accession>A0A7K3MCT2</accession>
<feature type="transmembrane region" description="Helical" evidence="8">
    <location>
        <begin position="86"/>
        <end position="106"/>
    </location>
</feature>
<sequence>RNQGHQVEHPDSEVRRILTSWQPHTPTETTTSTPASRSVDRGLAVTPLLGGQGFGAAVGNIICPHNIVAASATVGLSGREGQVLRVTIPVALVYTALGGILAWWFLN</sequence>
<keyword evidence="6 8" id="KW-1133">Transmembrane helix</keyword>
<evidence type="ECO:0000313" key="10">
    <source>
        <dbReference type="EMBL" id="NDL61135.1"/>
    </source>
</evidence>
<evidence type="ECO:0000256" key="6">
    <source>
        <dbReference type="ARBA" id="ARBA00022989"/>
    </source>
</evidence>
<evidence type="ECO:0000256" key="8">
    <source>
        <dbReference type="RuleBase" id="RU365092"/>
    </source>
</evidence>
<reference evidence="10 11" key="1">
    <citation type="submission" date="2019-11" db="EMBL/GenBank/DDBJ databases">
        <authorList>
            <person name="Li X.-J."/>
            <person name="Feng X.-M."/>
        </authorList>
    </citation>
    <scope>NUCLEOTIDE SEQUENCE [LARGE SCALE GENOMIC DNA]</scope>
    <source>
        <strain evidence="10 11">XMNu-373</strain>
    </source>
</reference>
<comment type="function">
    <text evidence="8">Uptake of L-lactate across the membrane. Can also transport D-lactate and glycolate.</text>
</comment>
<comment type="caution">
    <text evidence="10">The sequence shown here is derived from an EMBL/GenBank/DDBJ whole genome shotgun (WGS) entry which is preliminary data.</text>
</comment>
<dbReference type="GO" id="GO:0015295">
    <property type="term" value="F:solute:proton symporter activity"/>
    <property type="evidence" value="ECO:0007669"/>
    <property type="project" value="TreeGrafter"/>
</dbReference>
<keyword evidence="11" id="KW-1185">Reference proteome</keyword>
<keyword evidence="4 8" id="KW-1003">Cell membrane</keyword>
<dbReference type="AlphaFoldDB" id="A0A7K3MCT2"/>
<proteinExistence type="inferred from homology"/>
<comment type="caution">
    <text evidence="8">Lacks conserved residue(s) required for the propagation of feature annotation.</text>
</comment>
<evidence type="ECO:0000256" key="4">
    <source>
        <dbReference type="ARBA" id="ARBA00022475"/>
    </source>
</evidence>
<evidence type="ECO:0000256" key="7">
    <source>
        <dbReference type="ARBA" id="ARBA00023136"/>
    </source>
</evidence>
<keyword evidence="3 8" id="KW-0813">Transport</keyword>
<feature type="region of interest" description="Disordered" evidence="9">
    <location>
        <begin position="19"/>
        <end position="39"/>
    </location>
</feature>
<organism evidence="10 11">
    <name type="scientific">Phytoactinopolyspora mesophila</name>
    <dbReference type="NCBI Taxonomy" id="2650750"/>
    <lineage>
        <taxon>Bacteria</taxon>
        <taxon>Bacillati</taxon>
        <taxon>Actinomycetota</taxon>
        <taxon>Actinomycetes</taxon>
        <taxon>Jiangellales</taxon>
        <taxon>Jiangellaceae</taxon>
        <taxon>Phytoactinopolyspora</taxon>
    </lineage>
</organism>
<protein>
    <recommendedName>
        <fullName evidence="8">L-lactate permease</fullName>
    </recommendedName>
</protein>
<name>A0A7K3MCT2_9ACTN</name>
<keyword evidence="7 8" id="KW-0472">Membrane</keyword>
<dbReference type="Pfam" id="PF02652">
    <property type="entry name" value="Lactate_perm"/>
    <property type="match status" value="1"/>
</dbReference>
<dbReference type="RefSeq" id="WP_174256010.1">
    <property type="nucleotide sequence ID" value="NZ_WLZY01000020.1"/>
</dbReference>
<dbReference type="EMBL" id="WLZY01000020">
    <property type="protein sequence ID" value="NDL61135.1"/>
    <property type="molecule type" value="Genomic_DNA"/>
</dbReference>
<evidence type="ECO:0000256" key="9">
    <source>
        <dbReference type="SAM" id="MobiDB-lite"/>
    </source>
</evidence>
<comment type="subcellular location">
    <subcellularLocation>
        <location evidence="1 8">Cell membrane</location>
        <topology evidence="1 8">Multi-pass membrane protein</topology>
    </subcellularLocation>
</comment>
<feature type="compositionally biased region" description="Low complexity" evidence="9">
    <location>
        <begin position="19"/>
        <end position="37"/>
    </location>
</feature>
<dbReference type="GO" id="GO:0015129">
    <property type="term" value="F:lactate transmembrane transporter activity"/>
    <property type="evidence" value="ECO:0007669"/>
    <property type="project" value="UniProtKB-UniRule"/>
</dbReference>
<comment type="similarity">
    <text evidence="2 8">Belongs to the lactate permease family.</text>
</comment>
<evidence type="ECO:0000256" key="2">
    <source>
        <dbReference type="ARBA" id="ARBA00010100"/>
    </source>
</evidence>
<feature type="non-terminal residue" evidence="10">
    <location>
        <position position="1"/>
    </location>
</feature>
<dbReference type="PANTHER" id="PTHR30003:SF0">
    <property type="entry name" value="GLYCOLATE PERMEASE GLCA-RELATED"/>
    <property type="match status" value="1"/>
</dbReference>
<evidence type="ECO:0000313" key="11">
    <source>
        <dbReference type="Proteomes" id="UP000460435"/>
    </source>
</evidence>
<dbReference type="InterPro" id="IPR003804">
    <property type="entry name" value="Lactate_perm"/>
</dbReference>
<gene>
    <name evidence="10" type="ORF">F7O44_29115</name>
</gene>
<evidence type="ECO:0000256" key="3">
    <source>
        <dbReference type="ARBA" id="ARBA00022448"/>
    </source>
</evidence>
<dbReference type="GO" id="GO:0005886">
    <property type="term" value="C:plasma membrane"/>
    <property type="evidence" value="ECO:0007669"/>
    <property type="project" value="UniProtKB-SubCell"/>
</dbReference>